<evidence type="ECO:0000313" key="5">
    <source>
        <dbReference type="Proteomes" id="UP000002037"/>
    </source>
</evidence>
<dbReference type="STRING" id="294747.C5M624"/>
<feature type="compositionally biased region" description="Polar residues" evidence="2">
    <location>
        <begin position="104"/>
        <end position="114"/>
    </location>
</feature>
<dbReference type="GO" id="GO:0008270">
    <property type="term" value="F:zinc ion binding"/>
    <property type="evidence" value="ECO:0007669"/>
    <property type="project" value="UniProtKB-KW"/>
</dbReference>
<reference evidence="4 5" key="1">
    <citation type="journal article" date="2009" name="Nature">
        <title>Evolution of pathogenicity and sexual reproduction in eight Candida genomes.</title>
        <authorList>
            <person name="Butler G."/>
            <person name="Rasmussen M.D."/>
            <person name="Lin M.F."/>
            <person name="Santos M.A."/>
            <person name="Sakthikumar S."/>
            <person name="Munro C.A."/>
            <person name="Rheinbay E."/>
            <person name="Grabherr M."/>
            <person name="Forche A."/>
            <person name="Reedy J.L."/>
            <person name="Agrafioti I."/>
            <person name="Arnaud M.B."/>
            <person name="Bates S."/>
            <person name="Brown A.J."/>
            <person name="Brunke S."/>
            <person name="Costanzo M.C."/>
            <person name="Fitzpatrick D.A."/>
            <person name="de Groot P.W."/>
            <person name="Harris D."/>
            <person name="Hoyer L.L."/>
            <person name="Hube B."/>
            <person name="Klis F.M."/>
            <person name="Kodira C."/>
            <person name="Lennard N."/>
            <person name="Logue M.E."/>
            <person name="Martin R."/>
            <person name="Neiman A.M."/>
            <person name="Nikolaou E."/>
            <person name="Quail M.A."/>
            <person name="Quinn J."/>
            <person name="Santos M.C."/>
            <person name="Schmitzberger F.F."/>
            <person name="Sherlock G."/>
            <person name="Shah P."/>
            <person name="Silverstein K.A."/>
            <person name="Skrzypek M.S."/>
            <person name="Soll D."/>
            <person name="Staggs R."/>
            <person name="Stansfield I."/>
            <person name="Stumpf M.P."/>
            <person name="Sudbery P.E."/>
            <person name="Srikantha T."/>
            <person name="Zeng Q."/>
            <person name="Berman J."/>
            <person name="Berriman M."/>
            <person name="Heitman J."/>
            <person name="Gow N.A."/>
            <person name="Lorenz M.C."/>
            <person name="Birren B.W."/>
            <person name="Kellis M."/>
            <person name="Cuomo C.A."/>
        </authorList>
    </citation>
    <scope>NUCLEOTIDE SEQUENCE [LARGE SCALE GENOMIC DNA]</scope>
    <source>
        <strain evidence="5">ATCC MYA-3404 / T1</strain>
    </source>
</reference>
<evidence type="ECO:0000313" key="4">
    <source>
        <dbReference type="EMBL" id="EER34444.1"/>
    </source>
</evidence>
<proteinExistence type="predicted"/>
<keyword evidence="5" id="KW-1185">Reference proteome</keyword>
<dbReference type="HOGENOM" id="CLU_035625_2_0_1"/>
<feature type="compositionally biased region" description="Polar residues" evidence="2">
    <location>
        <begin position="1"/>
        <end position="37"/>
    </location>
</feature>
<dbReference type="InterPro" id="IPR036236">
    <property type="entry name" value="Znf_C2H2_sf"/>
</dbReference>
<evidence type="ECO:0000256" key="2">
    <source>
        <dbReference type="SAM" id="MobiDB-lite"/>
    </source>
</evidence>
<feature type="region of interest" description="Disordered" evidence="2">
    <location>
        <begin position="76"/>
        <end position="180"/>
    </location>
</feature>
<feature type="region of interest" description="Disordered" evidence="2">
    <location>
        <begin position="1"/>
        <end position="49"/>
    </location>
</feature>
<feature type="compositionally biased region" description="Polar residues" evidence="2">
    <location>
        <begin position="132"/>
        <end position="173"/>
    </location>
</feature>
<dbReference type="AlphaFoldDB" id="C5M624"/>
<dbReference type="SUPFAM" id="SSF57667">
    <property type="entry name" value="beta-beta-alpha zinc fingers"/>
    <property type="match status" value="1"/>
</dbReference>
<gene>
    <name evidence="4" type="ORF">CTRG_01305</name>
</gene>
<feature type="compositionally biased region" description="Low complexity" evidence="2">
    <location>
        <begin position="79"/>
        <end position="94"/>
    </location>
</feature>
<evidence type="ECO:0000259" key="3">
    <source>
        <dbReference type="PROSITE" id="PS50157"/>
    </source>
</evidence>
<organism evidence="4 5">
    <name type="scientific">Candida tropicalis (strain ATCC MYA-3404 / T1)</name>
    <name type="common">Yeast</name>
    <dbReference type="NCBI Taxonomy" id="294747"/>
    <lineage>
        <taxon>Eukaryota</taxon>
        <taxon>Fungi</taxon>
        <taxon>Dikarya</taxon>
        <taxon>Ascomycota</taxon>
        <taxon>Saccharomycotina</taxon>
        <taxon>Pichiomycetes</taxon>
        <taxon>Debaryomycetaceae</taxon>
        <taxon>Candida/Lodderomyces clade</taxon>
        <taxon>Candida</taxon>
    </lineage>
</organism>
<keyword evidence="1" id="KW-0863">Zinc-finger</keyword>
<dbReference type="eggNOG" id="KOG1721">
    <property type="taxonomic scope" value="Eukaryota"/>
</dbReference>
<name>C5M624_CANTT</name>
<dbReference type="GeneID" id="8301032"/>
<dbReference type="InterPro" id="IPR013087">
    <property type="entry name" value="Znf_C2H2_type"/>
</dbReference>
<dbReference type="KEGG" id="ctp:CTRG_01305"/>
<dbReference type="RefSeq" id="XP_002546999.1">
    <property type="nucleotide sequence ID" value="XM_002546953.1"/>
</dbReference>
<accession>C5M624</accession>
<keyword evidence="1" id="KW-0479">Metal-binding</keyword>
<sequence length="338" mass="38187">MLSMATTSNNTLSQYSLSQKQQDNCNQNSSKSPSPTMVPQPHLHPHSSITLPSIHSLDIPAFPHFEEYNRASFFSQYASPSSSPTPSTTSNSPTLLIPSGERSPVSTYTTTPNALMSPVASPYSPGMDATRSRSGSNLSVKSEQAFSLSSEQQQIIKSSTEHTSATSSPTQTKKNWKPRKKRQCPECKLYFSNLATHKSTHLKPNNRPHICKYCERGFARPNDLFRHVKCHWKEIGSDKGQFKCPFKNIQTGDEQQHQQGPDHCCHNTGIFSRCDTFKNHLKAIHFQYPNGTKKEQRNQVSGKCRMCQTEFKNVDDWMHNHIETDQCPYAINLIKKDH</sequence>
<dbReference type="Gene3D" id="3.30.160.60">
    <property type="entry name" value="Classic Zinc Finger"/>
    <property type="match status" value="1"/>
</dbReference>
<feature type="domain" description="C2H2-type" evidence="3">
    <location>
        <begin position="209"/>
        <end position="236"/>
    </location>
</feature>
<dbReference type="EMBL" id="GG692396">
    <property type="protein sequence ID" value="EER34444.1"/>
    <property type="molecule type" value="Genomic_DNA"/>
</dbReference>
<evidence type="ECO:0000256" key="1">
    <source>
        <dbReference type="PROSITE-ProRule" id="PRU00042"/>
    </source>
</evidence>
<dbReference type="PROSITE" id="PS00028">
    <property type="entry name" value="ZINC_FINGER_C2H2_1"/>
    <property type="match status" value="1"/>
</dbReference>
<dbReference type="Proteomes" id="UP000002037">
    <property type="component" value="Unassembled WGS sequence"/>
</dbReference>
<keyword evidence="1" id="KW-0862">Zinc</keyword>
<dbReference type="VEuPathDB" id="FungiDB:CTRG_01305"/>
<dbReference type="OrthoDB" id="10018191at2759"/>
<dbReference type="SMART" id="SM00355">
    <property type="entry name" value="ZnF_C2H2"/>
    <property type="match status" value="2"/>
</dbReference>
<protein>
    <recommendedName>
        <fullName evidence="3">C2H2-type domain-containing protein</fullName>
    </recommendedName>
</protein>
<dbReference type="PROSITE" id="PS50157">
    <property type="entry name" value="ZINC_FINGER_C2H2_2"/>
    <property type="match status" value="1"/>
</dbReference>